<accession>A0ABS6SKT0</accession>
<evidence type="ECO:0000313" key="5">
    <source>
        <dbReference type="EMBL" id="MBV7265623.1"/>
    </source>
</evidence>
<dbReference type="RefSeq" id="WP_218316057.1">
    <property type="nucleotide sequence ID" value="NZ_JAGSPB010000001.1"/>
</dbReference>
<evidence type="ECO:0000256" key="1">
    <source>
        <dbReference type="ARBA" id="ARBA00022801"/>
    </source>
</evidence>
<comment type="caution">
    <text evidence="5">The sequence shown here is derived from an EMBL/GenBank/DDBJ whole genome shotgun (WGS) entry which is preliminary data.</text>
</comment>
<dbReference type="PANTHER" id="PTHR42776:SF27">
    <property type="entry name" value="DIPEPTIDYL PEPTIDASE FAMILY MEMBER 6"/>
    <property type="match status" value="1"/>
</dbReference>
<dbReference type="Pfam" id="PF00326">
    <property type="entry name" value="Peptidase_S9"/>
    <property type="match status" value="1"/>
</dbReference>
<reference evidence="5 6" key="1">
    <citation type="submission" date="2021-04" db="EMBL/GenBank/DDBJ databases">
        <authorList>
            <person name="Pira H."/>
            <person name="Risdian C."/>
            <person name="Wink J."/>
        </authorList>
    </citation>
    <scope>NUCLEOTIDE SEQUENCE [LARGE SCALE GENOMIC DNA]</scope>
    <source>
        <strain evidence="5 6">WH131</strain>
    </source>
</reference>
<dbReference type="InterPro" id="IPR001375">
    <property type="entry name" value="Peptidase_S9_cat"/>
</dbReference>
<gene>
    <name evidence="5" type="ORF">KCG45_05480</name>
</gene>
<feature type="signal peptide" evidence="3">
    <location>
        <begin position="1"/>
        <end position="20"/>
    </location>
</feature>
<proteinExistence type="predicted"/>
<feature type="domain" description="Peptidase S9 prolyl oligopeptidase catalytic" evidence="4">
    <location>
        <begin position="485"/>
        <end position="693"/>
    </location>
</feature>
<sequence length="700" mass="74437">MFARTLPVLAGPVFAGPVLAGALVLSSPLAADEREGADEHSSAPSPYFTGADLFGLSTATDPQISPDGSQVAYVRRTNDIMTDSAVSSIWLVDVSSGAETPLVTGEGAHFSPRWSPDGSRLAYVSTESGGGPELHVRWMDSGASANITALPESPGGISWSPDGSRIAYTARVPGKPVSLGSAPAKPEGAEWKAPPSITDAVTYRFDGAGYLKPGFTQIFLVSATGGAPRQLTFGDRDHSGTLEWTPDGETILISGNRDENWELAGLDTEIYAIDLASGDITEMTTREGPDFAPQVSPDGRRIAYLGFDDRGKDAHQAELYLMDADGSNKSRIAAGFDRSFDSLEWTEAGLFAGYEDEGLYRVAKISDAGNVSPLDARIASPGYTRPYVGGQWSVSDRGTLAFTSGSPVRPTDISVLGRGNARKLTALNDLKLSGKRLGETREISVTMPDGTEIPSWIVLPPDYVEGTRVPMVLEIHGGPHASYGPHFSSDYQLYANAGYATLFTNPTGSTGYGADFLSRIDGTYPAPNDDELMAAVDAAVAQGFADPDNLFITGGSGGGILTAWMVGKTDRFAAAASNKPVINWTTMALMADAYPFFARYWMKSNPWENPEGYWARSPLAAAANIKTPTLVLVAAEDYRTPRSEAEQLYGALKLLGVDTALLVTPGGSHGDTTMSPSQLAAKTDAVIKWFDKYRTDKQGE</sequence>
<keyword evidence="6" id="KW-1185">Reference proteome</keyword>
<evidence type="ECO:0000256" key="2">
    <source>
        <dbReference type="ARBA" id="ARBA00022825"/>
    </source>
</evidence>
<dbReference type="Pfam" id="PF07676">
    <property type="entry name" value="PD40"/>
    <property type="match status" value="3"/>
</dbReference>
<keyword evidence="3" id="KW-0732">Signal</keyword>
<feature type="chain" id="PRO_5047409153" evidence="3">
    <location>
        <begin position="21"/>
        <end position="700"/>
    </location>
</feature>
<keyword evidence="2" id="KW-0720">Serine protease</keyword>
<organism evidence="5 6">
    <name type="scientific">Erythrobacter ani</name>
    <dbReference type="NCBI Taxonomy" id="2827235"/>
    <lineage>
        <taxon>Bacteria</taxon>
        <taxon>Pseudomonadati</taxon>
        <taxon>Pseudomonadota</taxon>
        <taxon>Alphaproteobacteria</taxon>
        <taxon>Sphingomonadales</taxon>
        <taxon>Erythrobacteraceae</taxon>
        <taxon>Erythrobacter/Porphyrobacter group</taxon>
        <taxon>Erythrobacter</taxon>
    </lineage>
</organism>
<name>A0ABS6SKT0_9SPHN</name>
<dbReference type="PANTHER" id="PTHR42776">
    <property type="entry name" value="SERINE PEPTIDASE S9 FAMILY MEMBER"/>
    <property type="match status" value="1"/>
</dbReference>
<evidence type="ECO:0000313" key="6">
    <source>
        <dbReference type="Proteomes" id="UP000699975"/>
    </source>
</evidence>
<protein>
    <submittedName>
        <fullName evidence="5">S9 family peptidase</fullName>
    </submittedName>
</protein>
<evidence type="ECO:0000259" key="4">
    <source>
        <dbReference type="Pfam" id="PF00326"/>
    </source>
</evidence>
<dbReference type="EMBL" id="JAGSPB010000001">
    <property type="protein sequence ID" value="MBV7265623.1"/>
    <property type="molecule type" value="Genomic_DNA"/>
</dbReference>
<dbReference type="InterPro" id="IPR011659">
    <property type="entry name" value="WD40"/>
</dbReference>
<keyword evidence="1" id="KW-0378">Hydrolase</keyword>
<evidence type="ECO:0000256" key="3">
    <source>
        <dbReference type="SAM" id="SignalP"/>
    </source>
</evidence>
<dbReference type="Proteomes" id="UP000699975">
    <property type="component" value="Unassembled WGS sequence"/>
</dbReference>
<keyword evidence="2" id="KW-0645">Protease</keyword>